<keyword evidence="3" id="KW-1185">Reference proteome</keyword>
<proteinExistence type="predicted"/>
<accession>A0A938XXH9</accession>
<dbReference type="RefSeq" id="WP_204519659.1">
    <property type="nucleotide sequence ID" value="NZ_BAABIN010000034.1"/>
</dbReference>
<protein>
    <submittedName>
        <fullName evidence="2">Plastocyanin</fullName>
    </submittedName>
</protein>
<feature type="signal peptide" evidence="1">
    <location>
        <begin position="1"/>
        <end position="23"/>
    </location>
</feature>
<feature type="chain" id="PRO_5037520258" evidence="1">
    <location>
        <begin position="24"/>
        <end position="125"/>
    </location>
</feature>
<organism evidence="2 3">
    <name type="scientific">Brevibacillus fulvus</name>
    <dbReference type="NCBI Taxonomy" id="1125967"/>
    <lineage>
        <taxon>Bacteria</taxon>
        <taxon>Bacillati</taxon>
        <taxon>Bacillota</taxon>
        <taxon>Bacilli</taxon>
        <taxon>Bacillales</taxon>
        <taxon>Paenibacillaceae</taxon>
        <taxon>Brevibacillus</taxon>
    </lineage>
</organism>
<dbReference type="EMBL" id="JAFBEB010000018">
    <property type="protein sequence ID" value="MBM7592012.1"/>
    <property type="molecule type" value="Genomic_DNA"/>
</dbReference>
<dbReference type="SUPFAM" id="SSF49503">
    <property type="entry name" value="Cupredoxins"/>
    <property type="match status" value="1"/>
</dbReference>
<dbReference type="Gene3D" id="2.60.40.420">
    <property type="entry name" value="Cupredoxins - blue copper proteins"/>
    <property type="match status" value="1"/>
</dbReference>
<dbReference type="PROSITE" id="PS51257">
    <property type="entry name" value="PROKAR_LIPOPROTEIN"/>
    <property type="match status" value="1"/>
</dbReference>
<evidence type="ECO:0000256" key="1">
    <source>
        <dbReference type="SAM" id="SignalP"/>
    </source>
</evidence>
<evidence type="ECO:0000313" key="2">
    <source>
        <dbReference type="EMBL" id="MBM7592012.1"/>
    </source>
</evidence>
<dbReference type="Proteomes" id="UP000717624">
    <property type="component" value="Unassembled WGS sequence"/>
</dbReference>
<comment type="caution">
    <text evidence="2">The sequence shown here is derived from an EMBL/GenBank/DDBJ whole genome shotgun (WGS) entry which is preliminary data.</text>
</comment>
<gene>
    <name evidence="2" type="ORF">JOD01_003664</name>
</gene>
<evidence type="ECO:0000313" key="3">
    <source>
        <dbReference type="Proteomes" id="UP000717624"/>
    </source>
</evidence>
<keyword evidence="1" id="KW-0732">Signal</keyword>
<name>A0A938XXH9_9BACL</name>
<dbReference type="InterPro" id="IPR008972">
    <property type="entry name" value="Cupredoxin"/>
</dbReference>
<sequence length="125" mass="13382">MNKRMYAAAIIAVLLLLAGCGDKQTSAPVSPVSSAPTTGENVLNIEASNWQFRQQQYTVKANAPVTINFRSVDGYHGLAIDGTEVSIEKEGSVNVTFPHPGEYLAYCNVTCGPDHGKMVAKIVVQ</sequence>
<dbReference type="AlphaFoldDB" id="A0A938XXH9"/>
<reference evidence="2" key="1">
    <citation type="submission" date="2021-01" db="EMBL/GenBank/DDBJ databases">
        <title>Genomic Encyclopedia of Type Strains, Phase IV (KMG-IV): sequencing the most valuable type-strain genomes for metagenomic binning, comparative biology and taxonomic classification.</title>
        <authorList>
            <person name="Goeker M."/>
        </authorList>
    </citation>
    <scope>NUCLEOTIDE SEQUENCE</scope>
    <source>
        <strain evidence="2">DSM 25523</strain>
    </source>
</reference>